<dbReference type="Proteomes" id="UP000011115">
    <property type="component" value="Unassembled WGS sequence"/>
</dbReference>
<sequence length="198" mass="21548">MKHKIQDLIDQNVVSLQTVAPNVNSNPLPNHGGATINMIETDDDWCVTKAIISIAPDELERAVASLGIRERKKFVILTPEKAVALVPRETLTQQKLVIETAVTQGFGLGKHFQGIVEPIQIPSKGAKFGLGYVPTDADEAEMKNKSVDQALATPIPYLYQSFPIQEHANDGGLGEGIMGLFEEIDAVIEEEAGDIRHP</sequence>
<evidence type="ECO:0008006" key="3">
    <source>
        <dbReference type="Google" id="ProtNLM"/>
    </source>
</evidence>
<dbReference type="PANTHER" id="PTHR32108">
    <property type="entry name" value="DNA-DIRECTED RNA POLYMERASE SUBUNIT ALPHA"/>
    <property type="match status" value="1"/>
</dbReference>
<reference evidence="2" key="1">
    <citation type="journal article" date="2011" name="Nature">
        <title>Genome sequence and analysis of the tuber crop potato.</title>
        <authorList>
            <consortium name="The Potato Genome Sequencing Consortium"/>
        </authorList>
    </citation>
    <scope>NUCLEOTIDE SEQUENCE [LARGE SCALE GENOMIC DNA]</scope>
    <source>
        <strain evidence="2">cv. DM1-3 516 R44</strain>
    </source>
</reference>
<dbReference type="PaxDb" id="4113-PGSC0003DMT400080865"/>
<organism evidence="1 2">
    <name type="scientific">Solanum tuberosum</name>
    <name type="common">Potato</name>
    <dbReference type="NCBI Taxonomy" id="4113"/>
    <lineage>
        <taxon>Eukaryota</taxon>
        <taxon>Viridiplantae</taxon>
        <taxon>Streptophyta</taxon>
        <taxon>Embryophyta</taxon>
        <taxon>Tracheophyta</taxon>
        <taxon>Spermatophyta</taxon>
        <taxon>Magnoliopsida</taxon>
        <taxon>eudicotyledons</taxon>
        <taxon>Gunneridae</taxon>
        <taxon>Pentapetalae</taxon>
        <taxon>asterids</taxon>
        <taxon>lamiids</taxon>
        <taxon>Solanales</taxon>
        <taxon>Solanaceae</taxon>
        <taxon>Solanoideae</taxon>
        <taxon>Solaneae</taxon>
        <taxon>Solanum</taxon>
    </lineage>
</organism>
<name>M1D429_SOLTU</name>
<dbReference type="HOGENOM" id="CLU_053236_0_0_1"/>
<dbReference type="eggNOG" id="ENOG502SEYB">
    <property type="taxonomic scope" value="Eukaryota"/>
</dbReference>
<protein>
    <recommendedName>
        <fullName evidence="3">Gag/pol polyprotein</fullName>
    </recommendedName>
</protein>
<reference evidence="1" key="2">
    <citation type="submission" date="2015-06" db="UniProtKB">
        <authorList>
            <consortium name="EnsemblPlants"/>
        </authorList>
    </citation>
    <scope>IDENTIFICATION</scope>
    <source>
        <strain evidence="1">DM1-3 516 R44</strain>
    </source>
</reference>
<keyword evidence="2" id="KW-1185">Reference proteome</keyword>
<accession>M1D429</accession>
<dbReference type="Gramene" id="PGSC0003DMT400080865">
    <property type="protein sequence ID" value="PGSC0003DMT400080865"/>
    <property type="gene ID" value="PGSC0003DMG400031492"/>
</dbReference>
<evidence type="ECO:0000313" key="2">
    <source>
        <dbReference type="Proteomes" id="UP000011115"/>
    </source>
</evidence>
<dbReference type="PANTHER" id="PTHR32108:SF6">
    <property type="entry name" value="GAG-PRO"/>
    <property type="match status" value="1"/>
</dbReference>
<evidence type="ECO:0000313" key="1">
    <source>
        <dbReference type="EnsemblPlants" id="PGSC0003DMT400080865"/>
    </source>
</evidence>
<dbReference type="AlphaFoldDB" id="M1D429"/>
<dbReference type="InParanoid" id="M1D429"/>
<proteinExistence type="predicted"/>
<dbReference type="EnsemblPlants" id="PGSC0003DMT400080865">
    <property type="protein sequence ID" value="PGSC0003DMT400080865"/>
    <property type="gene ID" value="PGSC0003DMG400031492"/>
</dbReference>